<organism evidence="1 2">
    <name type="scientific">Lentzea kristufekii</name>
    <dbReference type="NCBI Taxonomy" id="3095430"/>
    <lineage>
        <taxon>Bacteria</taxon>
        <taxon>Bacillati</taxon>
        <taxon>Actinomycetota</taxon>
        <taxon>Actinomycetes</taxon>
        <taxon>Pseudonocardiales</taxon>
        <taxon>Pseudonocardiaceae</taxon>
        <taxon>Lentzea</taxon>
    </lineage>
</organism>
<dbReference type="EMBL" id="JAXAVV010000031">
    <property type="protein sequence ID" value="MDX8055710.1"/>
    <property type="molecule type" value="Genomic_DNA"/>
</dbReference>
<reference evidence="1 2" key="1">
    <citation type="submission" date="2023-11" db="EMBL/GenBank/DDBJ databases">
        <title>Lentzea sokolovensis, sp. nov., Lentzea kristufkii, sp. nov., and Lentzea miocenensis, sp. nov., rare actinobacteria from Sokolov Coal Basin, Miocene lacustrine sediment, Czech Republic.</title>
        <authorList>
            <person name="Lara A."/>
            <person name="Kotroba L."/>
            <person name="Nouioui I."/>
            <person name="Neumann-Schaal M."/>
            <person name="Mast Y."/>
            <person name="Chronakova A."/>
        </authorList>
    </citation>
    <scope>NUCLEOTIDE SEQUENCE [LARGE SCALE GENOMIC DNA]</scope>
    <source>
        <strain evidence="1 2">BCCO 10_0798</strain>
    </source>
</reference>
<sequence length="30" mass="3152">MVDGSCTDLLSGEKVSGVTELARCGVRVLR</sequence>
<reference evidence="1 2" key="2">
    <citation type="submission" date="2023-11" db="EMBL/GenBank/DDBJ databases">
        <authorList>
            <person name="Lara A.C."/>
            <person name="Chronakova A."/>
        </authorList>
    </citation>
    <scope>NUCLEOTIDE SEQUENCE [LARGE SCALE GENOMIC DNA]</scope>
    <source>
        <strain evidence="1 2">BCCO 10_0798</strain>
    </source>
</reference>
<keyword evidence="2" id="KW-1185">Reference proteome</keyword>
<name>A0ABU4U5P6_9PSEU</name>
<gene>
    <name evidence="1" type="ORF">SK571_40580</name>
</gene>
<comment type="caution">
    <text evidence="1">The sequence shown here is derived from an EMBL/GenBank/DDBJ whole genome shotgun (WGS) entry which is preliminary data.</text>
</comment>
<proteinExistence type="predicted"/>
<dbReference type="RefSeq" id="WP_319989434.1">
    <property type="nucleotide sequence ID" value="NZ_JAXAVV010000031.1"/>
</dbReference>
<evidence type="ECO:0000313" key="2">
    <source>
        <dbReference type="Proteomes" id="UP001271792"/>
    </source>
</evidence>
<protein>
    <submittedName>
        <fullName evidence="1">Uncharacterized protein</fullName>
    </submittedName>
</protein>
<dbReference type="InterPro" id="IPR013780">
    <property type="entry name" value="Glyco_hydro_b"/>
</dbReference>
<dbReference type="Proteomes" id="UP001271792">
    <property type="component" value="Unassembled WGS sequence"/>
</dbReference>
<accession>A0ABU4U5P6</accession>
<evidence type="ECO:0000313" key="1">
    <source>
        <dbReference type="EMBL" id="MDX8055710.1"/>
    </source>
</evidence>
<dbReference type="Gene3D" id="2.60.40.1180">
    <property type="entry name" value="Golgi alpha-mannosidase II"/>
    <property type="match status" value="1"/>
</dbReference>